<feature type="compositionally biased region" description="Basic and acidic residues" evidence="1">
    <location>
        <begin position="1"/>
        <end position="18"/>
    </location>
</feature>
<organism evidence="2 3">
    <name type="scientific">Saccharomonospora viridis</name>
    <dbReference type="NCBI Taxonomy" id="1852"/>
    <lineage>
        <taxon>Bacteria</taxon>
        <taxon>Bacillati</taxon>
        <taxon>Actinomycetota</taxon>
        <taxon>Actinomycetes</taxon>
        <taxon>Pseudonocardiales</taxon>
        <taxon>Pseudonocardiaceae</taxon>
        <taxon>Saccharomonospora</taxon>
    </lineage>
</organism>
<proteinExistence type="predicted"/>
<reference evidence="2 3" key="1">
    <citation type="submission" date="2014-10" db="EMBL/GenBank/DDBJ databases">
        <title>Genome sequence of Micropolyspora internatus JCM3315.</title>
        <authorList>
            <person name="Shin S.-K."/>
            <person name="Yi H."/>
        </authorList>
    </citation>
    <scope>NUCLEOTIDE SEQUENCE [LARGE SCALE GENOMIC DNA]</scope>
    <source>
        <strain evidence="2 3">JCM 3315</strain>
    </source>
</reference>
<sequence>MTNGLDERGFLVRGHEKAPPVGKSGRNEFVGIPHGQFAYVHARQLRAPPTG</sequence>
<dbReference type="Proteomes" id="UP000030848">
    <property type="component" value="Unassembled WGS sequence"/>
</dbReference>
<evidence type="ECO:0000256" key="1">
    <source>
        <dbReference type="SAM" id="MobiDB-lite"/>
    </source>
</evidence>
<gene>
    <name evidence="2" type="ORF">MINT15_03190</name>
</gene>
<dbReference type="AlphaFoldDB" id="A0A837DG91"/>
<evidence type="ECO:0000313" key="2">
    <source>
        <dbReference type="EMBL" id="KHF46018.1"/>
    </source>
</evidence>
<name>A0A837DG91_9PSEU</name>
<dbReference type="EMBL" id="JRZE01000001">
    <property type="protein sequence ID" value="KHF46018.1"/>
    <property type="molecule type" value="Genomic_DNA"/>
</dbReference>
<feature type="region of interest" description="Disordered" evidence="1">
    <location>
        <begin position="1"/>
        <end position="28"/>
    </location>
</feature>
<evidence type="ECO:0000313" key="3">
    <source>
        <dbReference type="Proteomes" id="UP000030848"/>
    </source>
</evidence>
<protein>
    <submittedName>
        <fullName evidence="2">Uncharacterized protein</fullName>
    </submittedName>
</protein>
<comment type="caution">
    <text evidence="2">The sequence shown here is derived from an EMBL/GenBank/DDBJ whole genome shotgun (WGS) entry which is preliminary data.</text>
</comment>
<accession>A0A837DG91</accession>